<accession>A3DDK8</accession>
<dbReference type="HOGENOM" id="CLU_2492471_0_0_9"/>
<dbReference type="KEGG" id="cth:Cthe_0802"/>
<protein>
    <submittedName>
        <fullName evidence="1">Uncharacterized protein</fullName>
    </submittedName>
</protein>
<sequence length="95" mass="10948">MKNILRKRQMSKKNNNLSDVEFSAIQYSLLVNGVCIPPQDELRVIYAHITTSFVFPDLLVVIKSNEGSLFVYEHLIIQNIVSIFDTELYIATKEE</sequence>
<dbReference type="AlphaFoldDB" id="A3DDK8"/>
<dbReference type="Proteomes" id="UP000002145">
    <property type="component" value="Chromosome"/>
</dbReference>
<name>A3DDK8_ACET2</name>
<evidence type="ECO:0000313" key="2">
    <source>
        <dbReference type="Proteomes" id="UP000002145"/>
    </source>
</evidence>
<gene>
    <name evidence="1" type="ordered locus">Cthe_0802</name>
</gene>
<dbReference type="EMBL" id="CP000568">
    <property type="protein sequence ID" value="ABN52037.1"/>
    <property type="molecule type" value="Genomic_DNA"/>
</dbReference>
<evidence type="ECO:0000313" key="1">
    <source>
        <dbReference type="EMBL" id="ABN52037.1"/>
    </source>
</evidence>
<organism evidence="1 2">
    <name type="scientific">Acetivibrio thermocellus (strain ATCC 27405 / DSM 1237 / JCM 9322 / NBRC 103400 / NCIMB 10682 / NRRL B-4536 / VPI 7372)</name>
    <name type="common">Clostridium thermocellum</name>
    <dbReference type="NCBI Taxonomy" id="203119"/>
    <lineage>
        <taxon>Bacteria</taxon>
        <taxon>Bacillati</taxon>
        <taxon>Bacillota</taxon>
        <taxon>Clostridia</taxon>
        <taxon>Eubacteriales</taxon>
        <taxon>Oscillospiraceae</taxon>
        <taxon>Acetivibrio</taxon>
    </lineage>
</organism>
<dbReference type="STRING" id="203119.Cthe_0802"/>
<reference evidence="2" key="1">
    <citation type="submission" date="2007-02" db="EMBL/GenBank/DDBJ databases">
        <title>Complete sequence of Clostridium thermocellum ATCC 27405.</title>
        <authorList>
            <consortium name="US DOE Joint Genome Institute"/>
            <person name="Copeland A."/>
            <person name="Lucas S."/>
            <person name="Lapidus A."/>
            <person name="Barry K."/>
            <person name="Detter J.C."/>
            <person name="Glavina del Rio T."/>
            <person name="Hammon N."/>
            <person name="Israni S."/>
            <person name="Dalin E."/>
            <person name="Tice H."/>
            <person name="Pitluck S."/>
            <person name="Chertkov O."/>
            <person name="Brettin T."/>
            <person name="Bruce D."/>
            <person name="Han C."/>
            <person name="Tapia R."/>
            <person name="Gilna P."/>
            <person name="Schmutz J."/>
            <person name="Larimer F."/>
            <person name="Land M."/>
            <person name="Hauser L."/>
            <person name="Kyrpides N."/>
            <person name="Mikhailova N."/>
            <person name="Wu J.H.D."/>
            <person name="Newcomb M."/>
            <person name="Richardson P."/>
        </authorList>
    </citation>
    <scope>NUCLEOTIDE SEQUENCE [LARGE SCALE GENOMIC DNA]</scope>
    <source>
        <strain evidence="2">ATCC 27405 / DSM 1237 / JCM 9322 / NBRC 103400 / NCIMB 10682 / NRRL B-4536 / VPI 7372</strain>
    </source>
</reference>
<reference evidence="1 2" key="2">
    <citation type="journal article" date="2013" name="Biotechnol. Biofuels">
        <title>Global transcriptome analysis of Clostridium thermocellum ATCC 27405 during growth on dilute acid pretreated Populus and switchgrass.</title>
        <authorList>
            <person name="Wilson C.M."/>
            <person name="Rodriguez M.Jr."/>
            <person name="Johnson C.M."/>
            <person name="Martin S.L."/>
            <person name="Chu T.M."/>
            <person name="Wolfinger R.D."/>
            <person name="Hauser L.J."/>
            <person name="Land M.L."/>
            <person name="Klingeman D.M."/>
            <person name="Syed M.H."/>
            <person name="Ragauskas A.J."/>
            <person name="Tschaplinski T.J."/>
            <person name="Mielenz J.R."/>
            <person name="Brown S.D."/>
        </authorList>
    </citation>
    <scope>NUCLEOTIDE SEQUENCE [LARGE SCALE GENOMIC DNA]</scope>
    <source>
        <strain evidence="2">ATCC 27405 / DSM 1237 / JCM 9322 / NBRC 103400 / NCIMB 10682 / NRRL B-4536 / VPI 7372</strain>
    </source>
</reference>
<keyword evidence="2" id="KW-1185">Reference proteome</keyword>
<proteinExistence type="predicted"/>